<evidence type="ECO:0008006" key="4">
    <source>
        <dbReference type="Google" id="ProtNLM"/>
    </source>
</evidence>
<accession>A0A0H0XMP6</accession>
<organism evidence="2 3">
    <name type="scientific">Aurantiacibacter marinus</name>
    <dbReference type="NCBI Taxonomy" id="874156"/>
    <lineage>
        <taxon>Bacteria</taxon>
        <taxon>Pseudomonadati</taxon>
        <taxon>Pseudomonadota</taxon>
        <taxon>Alphaproteobacteria</taxon>
        <taxon>Sphingomonadales</taxon>
        <taxon>Erythrobacteraceae</taxon>
        <taxon>Aurantiacibacter</taxon>
    </lineage>
</organism>
<proteinExistence type="predicted"/>
<name>A0A0H0XMP6_9SPHN</name>
<comment type="caution">
    <text evidence="2">The sequence shown here is derived from an EMBL/GenBank/DDBJ whole genome shotgun (WGS) entry which is preliminary data.</text>
</comment>
<dbReference type="PATRIC" id="fig|874156.12.peg.2301"/>
<reference evidence="2 3" key="1">
    <citation type="submission" date="2015-04" db="EMBL/GenBank/DDBJ databases">
        <title>The draft genome sequence of Erythrobacter marinus HWDM-33.</title>
        <authorList>
            <person name="Zhuang L."/>
            <person name="Liu Y."/>
            <person name="Shao Z."/>
        </authorList>
    </citation>
    <scope>NUCLEOTIDE SEQUENCE [LARGE SCALE GENOMIC DNA]</scope>
    <source>
        <strain evidence="2 3">HWDM-33</strain>
    </source>
</reference>
<gene>
    <name evidence="2" type="ORF">AAV99_11215</name>
</gene>
<dbReference type="STRING" id="874156.GCA_001021555_02191"/>
<feature type="signal peptide" evidence="1">
    <location>
        <begin position="1"/>
        <end position="27"/>
    </location>
</feature>
<evidence type="ECO:0000256" key="1">
    <source>
        <dbReference type="SAM" id="SignalP"/>
    </source>
</evidence>
<dbReference type="Proteomes" id="UP000053455">
    <property type="component" value="Unassembled WGS sequence"/>
</dbReference>
<keyword evidence="3" id="KW-1185">Reference proteome</keyword>
<evidence type="ECO:0000313" key="3">
    <source>
        <dbReference type="Proteomes" id="UP000053455"/>
    </source>
</evidence>
<protein>
    <recommendedName>
        <fullName evidence="4">PRC-barrel domain-containing protein</fullName>
    </recommendedName>
</protein>
<evidence type="ECO:0000313" key="2">
    <source>
        <dbReference type="EMBL" id="KLI63237.1"/>
    </source>
</evidence>
<dbReference type="AlphaFoldDB" id="A0A0H0XMP6"/>
<keyword evidence="1" id="KW-0732">Signal</keyword>
<dbReference type="EMBL" id="LBHU01000003">
    <property type="protein sequence ID" value="KLI63237.1"/>
    <property type="molecule type" value="Genomic_DNA"/>
</dbReference>
<feature type="chain" id="PRO_5002588985" description="PRC-barrel domain-containing protein" evidence="1">
    <location>
        <begin position="28"/>
        <end position="175"/>
    </location>
</feature>
<sequence length="175" mass="17823">MQRPTNGKIFMYRFAFAAVAAATTALAAPALAQDAGATIMGNDDAAVGAVLSNDGTTIVVDTGSHQVPLGSDAFAEREGVWTLNTTQAELDTAWAQIVADQEAALAAALVVGADIMTSDAQALGTVEEITETGVVLTHADQPMELPLNLFSVSESGALIVLADMASIMAALNSAS</sequence>